<evidence type="ECO:0000313" key="1">
    <source>
        <dbReference type="EMBL" id="MPN58419.1"/>
    </source>
</evidence>
<name>A0A645J6U9_9ZZZZ</name>
<dbReference type="EMBL" id="VSSQ01131077">
    <property type="protein sequence ID" value="MPN58419.1"/>
    <property type="molecule type" value="Genomic_DNA"/>
</dbReference>
<reference evidence="1" key="1">
    <citation type="submission" date="2019-08" db="EMBL/GenBank/DDBJ databases">
        <authorList>
            <person name="Kucharzyk K."/>
            <person name="Murdoch R.W."/>
            <person name="Higgins S."/>
            <person name="Loffler F."/>
        </authorList>
    </citation>
    <scope>NUCLEOTIDE SEQUENCE</scope>
</reference>
<sequence>MRWYHYVCALAIGIASVVRVALMNGHEDSEGTEELTFYINIRNFSSNV</sequence>
<accession>A0A645J6U9</accession>
<protein>
    <submittedName>
        <fullName evidence="1">Uncharacterized protein</fullName>
    </submittedName>
</protein>
<dbReference type="AlphaFoldDB" id="A0A645J6U9"/>
<comment type="caution">
    <text evidence="1">The sequence shown here is derived from an EMBL/GenBank/DDBJ whole genome shotgun (WGS) entry which is preliminary data.</text>
</comment>
<gene>
    <name evidence="1" type="ORF">SDC9_206124</name>
</gene>
<organism evidence="1">
    <name type="scientific">bioreactor metagenome</name>
    <dbReference type="NCBI Taxonomy" id="1076179"/>
    <lineage>
        <taxon>unclassified sequences</taxon>
        <taxon>metagenomes</taxon>
        <taxon>ecological metagenomes</taxon>
    </lineage>
</organism>
<proteinExistence type="predicted"/>